<proteinExistence type="inferred from homology"/>
<feature type="binding site" evidence="12">
    <location>
        <position position="246"/>
    </location>
    <ligand>
        <name>K(+)</name>
        <dbReference type="ChEBI" id="CHEBI:29103"/>
    </ligand>
</feature>
<comment type="cofactor">
    <cofactor evidence="12">
        <name>Mg(2+)</name>
        <dbReference type="ChEBI" id="CHEBI:18420"/>
    </cofactor>
    <text evidence="12">Requires a divalent cation, most likely magnesium in vivo, as an electrophilic catalyst to aid phosphoryl group transfer. It is the chelate of the metal and the nucleotide that is the actual substrate.</text>
</comment>
<organism evidence="14 15">
    <name type="scientific">Paenibacillus arenilitoris</name>
    <dbReference type="NCBI Taxonomy" id="2772299"/>
    <lineage>
        <taxon>Bacteria</taxon>
        <taxon>Bacillati</taxon>
        <taxon>Bacillota</taxon>
        <taxon>Bacilli</taxon>
        <taxon>Bacillales</taxon>
        <taxon>Paenibacillaceae</taxon>
        <taxon>Paenibacillus</taxon>
    </lineage>
</organism>
<dbReference type="PANTHER" id="PTHR10584">
    <property type="entry name" value="SUGAR KINASE"/>
    <property type="match status" value="1"/>
</dbReference>
<comment type="subunit">
    <text evidence="12">Homodimer.</text>
</comment>
<feature type="binding site" evidence="12">
    <location>
        <position position="183"/>
    </location>
    <ligand>
        <name>ATP</name>
        <dbReference type="ChEBI" id="CHEBI:30616"/>
    </ligand>
</feature>
<keyword evidence="10 12" id="KW-0630">Potassium</keyword>
<comment type="catalytic activity">
    <reaction evidence="12">
        <text>D-ribose + ATP = D-ribose 5-phosphate + ADP + H(+)</text>
        <dbReference type="Rhea" id="RHEA:13697"/>
        <dbReference type="ChEBI" id="CHEBI:15378"/>
        <dbReference type="ChEBI" id="CHEBI:30616"/>
        <dbReference type="ChEBI" id="CHEBI:47013"/>
        <dbReference type="ChEBI" id="CHEBI:78346"/>
        <dbReference type="ChEBI" id="CHEBI:456216"/>
        <dbReference type="EC" id="2.7.1.15"/>
    </reaction>
</comment>
<dbReference type="SUPFAM" id="SSF53613">
    <property type="entry name" value="Ribokinase-like"/>
    <property type="match status" value="1"/>
</dbReference>
<evidence type="ECO:0000256" key="4">
    <source>
        <dbReference type="ARBA" id="ARBA00022679"/>
    </source>
</evidence>
<comment type="caution">
    <text evidence="14">The sequence shown here is derived from an EMBL/GenBank/DDBJ whole genome shotgun (WGS) entry which is preliminary data.</text>
</comment>
<dbReference type="InterPro" id="IPR029056">
    <property type="entry name" value="Ribokinase-like"/>
</dbReference>
<dbReference type="InterPro" id="IPR011611">
    <property type="entry name" value="PfkB_dom"/>
</dbReference>
<keyword evidence="8 12" id="KW-0067">ATP-binding</keyword>
<dbReference type="InterPro" id="IPR011877">
    <property type="entry name" value="Ribokinase"/>
</dbReference>
<evidence type="ECO:0000256" key="1">
    <source>
        <dbReference type="ARBA" id="ARBA00005380"/>
    </source>
</evidence>
<keyword evidence="6 12" id="KW-0547">Nucleotide-binding</keyword>
<comment type="similarity">
    <text evidence="12">Belongs to the carbohydrate kinase PfkB family. Ribokinase subfamily.</text>
</comment>
<feature type="binding site" evidence="12">
    <location>
        <position position="287"/>
    </location>
    <ligand>
        <name>K(+)</name>
        <dbReference type="ChEBI" id="CHEBI:29103"/>
    </ligand>
</feature>
<dbReference type="PRINTS" id="PR00990">
    <property type="entry name" value="RIBOKINASE"/>
</dbReference>
<dbReference type="AlphaFoldDB" id="A0A927H4M2"/>
<dbReference type="HAMAP" id="MF_01987">
    <property type="entry name" value="Ribokinase"/>
    <property type="match status" value="1"/>
</dbReference>
<dbReference type="RefSeq" id="WP_190859063.1">
    <property type="nucleotide sequence ID" value="NZ_JACXIY010000007.1"/>
</dbReference>
<feature type="binding site" evidence="12">
    <location>
        <position position="248"/>
    </location>
    <ligand>
        <name>K(+)</name>
        <dbReference type="ChEBI" id="CHEBI:29103"/>
    </ligand>
</feature>
<comment type="similarity">
    <text evidence="1">Belongs to the carbohydrate kinase pfkB family.</text>
</comment>
<keyword evidence="5 12" id="KW-0479">Metal-binding</keyword>
<evidence type="ECO:0000313" key="14">
    <source>
        <dbReference type="EMBL" id="MBD2868040.1"/>
    </source>
</evidence>
<sequence length="308" mass="31432">MPKLLVIGSINMDIVNNVKRFPLPGETIHSSGTAFFPGGKGANQAVAAARSGGDVVMIGAVGDDPFADTLVASLQADGIDTKHVIRKEGTSGFAVITVNDEGENNIILSEGANGRLTAGNTAGAAGSVSDVYAVLLQNEIPWETTGAAIEHASKSGVRVFVNPAPAKRLPDAMFPLIDTLIMNETEAAAVTGLAVTGVESARAAAAWAIGRGTESVIVTLGDQGSVYASAQGDGIVMPAFRVKPVDTTAAGDTFIGAYAAASANGLETEQALRFAASAAALAVTKPGAQASIPSLEEINDFLRERQQN</sequence>
<dbReference type="GO" id="GO:0005524">
    <property type="term" value="F:ATP binding"/>
    <property type="evidence" value="ECO:0007669"/>
    <property type="project" value="UniProtKB-UniRule"/>
</dbReference>
<feature type="binding site" evidence="12">
    <location>
        <begin position="11"/>
        <end position="13"/>
    </location>
    <ligand>
        <name>substrate</name>
    </ligand>
</feature>
<dbReference type="GO" id="GO:0046872">
    <property type="term" value="F:metal ion binding"/>
    <property type="evidence" value="ECO:0007669"/>
    <property type="project" value="UniProtKB-KW"/>
</dbReference>
<dbReference type="CDD" id="cd01174">
    <property type="entry name" value="ribokinase"/>
    <property type="match status" value="1"/>
</dbReference>
<feature type="binding site" evidence="12">
    <location>
        <begin position="219"/>
        <end position="224"/>
    </location>
    <ligand>
        <name>ATP</name>
        <dbReference type="ChEBI" id="CHEBI:30616"/>
    </ligand>
</feature>
<evidence type="ECO:0000256" key="6">
    <source>
        <dbReference type="ARBA" id="ARBA00022741"/>
    </source>
</evidence>
<dbReference type="PANTHER" id="PTHR10584:SF166">
    <property type="entry name" value="RIBOKINASE"/>
    <property type="match status" value="1"/>
</dbReference>
<keyword evidence="7 12" id="KW-0418">Kinase</keyword>
<dbReference type="GO" id="GO:0019303">
    <property type="term" value="P:D-ribose catabolic process"/>
    <property type="evidence" value="ECO:0007669"/>
    <property type="project" value="UniProtKB-UniRule"/>
</dbReference>
<evidence type="ECO:0000256" key="3">
    <source>
        <dbReference type="ARBA" id="ARBA00016943"/>
    </source>
</evidence>
<dbReference type="Gene3D" id="3.40.1190.20">
    <property type="match status" value="1"/>
</dbReference>
<keyword evidence="12" id="KW-0963">Cytoplasm</keyword>
<evidence type="ECO:0000256" key="5">
    <source>
        <dbReference type="ARBA" id="ARBA00022723"/>
    </source>
</evidence>
<keyword evidence="4 12" id="KW-0808">Transferase</keyword>
<evidence type="ECO:0000256" key="11">
    <source>
        <dbReference type="ARBA" id="ARBA00023277"/>
    </source>
</evidence>
<feature type="binding site" evidence="12">
    <location>
        <begin position="251"/>
        <end position="252"/>
    </location>
    <ligand>
        <name>ATP</name>
        <dbReference type="ChEBI" id="CHEBI:30616"/>
    </ligand>
</feature>
<gene>
    <name evidence="12 14" type="primary">rbsK</name>
    <name evidence="14" type="ORF">IDH41_05600</name>
</gene>
<feature type="binding site" evidence="12">
    <location>
        <position position="285"/>
    </location>
    <ligand>
        <name>K(+)</name>
        <dbReference type="ChEBI" id="CHEBI:29103"/>
    </ligand>
</feature>
<dbReference type="Proteomes" id="UP000632125">
    <property type="component" value="Unassembled WGS sequence"/>
</dbReference>
<dbReference type="EC" id="2.7.1.15" evidence="2 12"/>
<comment type="pathway">
    <text evidence="12">Carbohydrate metabolism; D-ribose degradation; D-ribose 5-phosphate from beta-D-ribopyranose: step 2/2.</text>
</comment>
<comment type="subcellular location">
    <subcellularLocation>
        <location evidence="12">Cytoplasm</location>
    </subcellularLocation>
</comment>
<reference evidence="14" key="1">
    <citation type="submission" date="2020-09" db="EMBL/GenBank/DDBJ databases">
        <title>A novel bacterium of genus Paenibacillus, isolated from South China Sea.</title>
        <authorList>
            <person name="Huang H."/>
            <person name="Mo K."/>
            <person name="Hu Y."/>
        </authorList>
    </citation>
    <scope>NUCLEOTIDE SEQUENCE</scope>
    <source>
        <strain evidence="14">IB182493</strain>
    </source>
</reference>
<evidence type="ECO:0000256" key="8">
    <source>
        <dbReference type="ARBA" id="ARBA00022840"/>
    </source>
</evidence>
<feature type="binding site" evidence="12">
    <location>
        <begin position="39"/>
        <end position="43"/>
    </location>
    <ligand>
        <name>substrate</name>
    </ligand>
</feature>
<protein>
    <recommendedName>
        <fullName evidence="3 12">Ribokinase</fullName>
        <shortName evidence="12">RK</shortName>
        <ecNumber evidence="2 12">2.7.1.15</ecNumber>
    </recommendedName>
</protein>
<evidence type="ECO:0000256" key="12">
    <source>
        <dbReference type="HAMAP-Rule" id="MF_01987"/>
    </source>
</evidence>
<evidence type="ECO:0000256" key="2">
    <source>
        <dbReference type="ARBA" id="ARBA00012035"/>
    </source>
</evidence>
<dbReference type="InterPro" id="IPR002173">
    <property type="entry name" value="Carboh/pur_kinase_PfkB_CS"/>
</dbReference>
<feature type="domain" description="Carbohydrate kinase PfkB" evidence="13">
    <location>
        <begin position="1"/>
        <end position="294"/>
    </location>
</feature>
<dbReference type="GO" id="GO:0004747">
    <property type="term" value="F:ribokinase activity"/>
    <property type="evidence" value="ECO:0007669"/>
    <property type="project" value="UniProtKB-UniRule"/>
</dbReference>
<feature type="binding site" evidence="12">
    <location>
        <position position="282"/>
    </location>
    <ligand>
        <name>K(+)</name>
        <dbReference type="ChEBI" id="CHEBI:29103"/>
    </ligand>
</feature>
<feature type="binding site" evidence="12">
    <location>
        <position position="139"/>
    </location>
    <ligand>
        <name>substrate</name>
    </ligand>
</feature>
<dbReference type="PROSITE" id="PS00584">
    <property type="entry name" value="PFKB_KINASES_2"/>
    <property type="match status" value="1"/>
</dbReference>
<evidence type="ECO:0000256" key="9">
    <source>
        <dbReference type="ARBA" id="ARBA00022842"/>
    </source>
</evidence>
<evidence type="ECO:0000256" key="7">
    <source>
        <dbReference type="ARBA" id="ARBA00022777"/>
    </source>
</evidence>
<feature type="binding site" evidence="12">
    <location>
        <position position="252"/>
    </location>
    <ligand>
        <name>substrate</name>
    </ligand>
</feature>
<evidence type="ECO:0000256" key="10">
    <source>
        <dbReference type="ARBA" id="ARBA00022958"/>
    </source>
</evidence>
<keyword evidence="15" id="KW-1185">Reference proteome</keyword>
<feature type="active site" description="Proton acceptor" evidence="12">
    <location>
        <position position="252"/>
    </location>
</feature>
<dbReference type="NCBIfam" id="TIGR02152">
    <property type="entry name" value="D_ribokin_bact"/>
    <property type="match status" value="1"/>
</dbReference>
<comment type="function">
    <text evidence="12">Catalyzes the phosphorylation of ribose at O-5 in a reaction requiring ATP and magnesium. The resulting D-ribose-5-phosphate can then be used either for sythesis of nucleotides, histidine, and tryptophan, or as a component of the pentose phosphate pathway.</text>
</comment>
<keyword evidence="9 12" id="KW-0460">Magnesium</keyword>
<feature type="binding site" evidence="12">
    <location>
        <position position="291"/>
    </location>
    <ligand>
        <name>K(+)</name>
        <dbReference type="ChEBI" id="CHEBI:29103"/>
    </ligand>
</feature>
<dbReference type="GO" id="GO:0005829">
    <property type="term" value="C:cytosol"/>
    <property type="evidence" value="ECO:0007669"/>
    <property type="project" value="TreeGrafter"/>
</dbReference>
<dbReference type="EMBL" id="JACXIY010000007">
    <property type="protein sequence ID" value="MBD2868040.1"/>
    <property type="molecule type" value="Genomic_DNA"/>
</dbReference>
<evidence type="ECO:0000259" key="13">
    <source>
        <dbReference type="Pfam" id="PF00294"/>
    </source>
</evidence>
<accession>A0A927H4M2</accession>
<comment type="activity regulation">
    <text evidence="12">Activated by a monovalent cation that binds near, but not in, the active site. The most likely occupant of the site in vivo is potassium. Ion binding induces a conformational change that may alter substrate affinity.</text>
</comment>
<name>A0A927H4M2_9BACL</name>
<comment type="caution">
    <text evidence="12">Lacks conserved residue(s) required for the propagation of feature annotation.</text>
</comment>
<dbReference type="Pfam" id="PF00294">
    <property type="entry name" value="PfkB"/>
    <property type="match status" value="1"/>
</dbReference>
<dbReference type="InterPro" id="IPR002139">
    <property type="entry name" value="Ribo/fructo_kinase"/>
</dbReference>
<keyword evidence="11 12" id="KW-0119">Carbohydrate metabolism</keyword>
<evidence type="ECO:0000313" key="15">
    <source>
        <dbReference type="Proteomes" id="UP000632125"/>
    </source>
</evidence>